<accession>A0ABP3JFB4</accession>
<dbReference type="EMBL" id="BAAABY010000009">
    <property type="protein sequence ID" value="GAA0449259.1"/>
    <property type="molecule type" value="Genomic_DNA"/>
</dbReference>
<dbReference type="Proteomes" id="UP001500909">
    <property type="component" value="Unassembled WGS sequence"/>
</dbReference>
<evidence type="ECO:0000313" key="3">
    <source>
        <dbReference type="Proteomes" id="UP001500909"/>
    </source>
</evidence>
<evidence type="ECO:0000313" key="2">
    <source>
        <dbReference type="EMBL" id="GAA0449259.1"/>
    </source>
</evidence>
<evidence type="ECO:0000256" key="1">
    <source>
        <dbReference type="SAM" id="MobiDB-lite"/>
    </source>
</evidence>
<sequence length="57" mass="6724">MTTPEENAEKSRKTDDTVLHPDRVQAEREERQRREDPDATREKLAEADANTRDEQEE</sequence>
<protein>
    <recommendedName>
        <fullName evidence="4">Nucleotide exchange factor GrpE</fullName>
    </recommendedName>
</protein>
<keyword evidence="3" id="KW-1185">Reference proteome</keyword>
<dbReference type="RefSeq" id="WP_346093516.1">
    <property type="nucleotide sequence ID" value="NZ_BAAABY010000009.1"/>
</dbReference>
<comment type="caution">
    <text evidence="2">The sequence shown here is derived from an EMBL/GenBank/DDBJ whole genome shotgun (WGS) entry which is preliminary data.</text>
</comment>
<name>A0ABP3JFB4_9ACTN</name>
<proteinExistence type="predicted"/>
<feature type="region of interest" description="Disordered" evidence="1">
    <location>
        <begin position="1"/>
        <end position="57"/>
    </location>
</feature>
<feature type="compositionally biased region" description="Basic and acidic residues" evidence="1">
    <location>
        <begin position="7"/>
        <end position="57"/>
    </location>
</feature>
<gene>
    <name evidence="2" type="ORF">GCM10010361_11610</name>
</gene>
<evidence type="ECO:0008006" key="4">
    <source>
        <dbReference type="Google" id="ProtNLM"/>
    </source>
</evidence>
<organism evidence="2 3">
    <name type="scientific">Streptomyces olivaceiscleroticus</name>
    <dbReference type="NCBI Taxonomy" id="68245"/>
    <lineage>
        <taxon>Bacteria</taxon>
        <taxon>Bacillati</taxon>
        <taxon>Actinomycetota</taxon>
        <taxon>Actinomycetes</taxon>
        <taxon>Kitasatosporales</taxon>
        <taxon>Streptomycetaceae</taxon>
        <taxon>Streptomyces</taxon>
    </lineage>
</organism>
<reference evidence="3" key="1">
    <citation type="journal article" date="2019" name="Int. J. Syst. Evol. Microbiol.">
        <title>The Global Catalogue of Microorganisms (GCM) 10K type strain sequencing project: providing services to taxonomists for standard genome sequencing and annotation.</title>
        <authorList>
            <consortium name="The Broad Institute Genomics Platform"/>
            <consortium name="The Broad Institute Genome Sequencing Center for Infectious Disease"/>
            <person name="Wu L."/>
            <person name="Ma J."/>
        </authorList>
    </citation>
    <scope>NUCLEOTIDE SEQUENCE [LARGE SCALE GENOMIC DNA]</scope>
    <source>
        <strain evidence="3">JCM 4805</strain>
    </source>
</reference>